<organism evidence="1 2">
    <name type="scientific">Paraburkholderia dioscoreae</name>
    <dbReference type="NCBI Taxonomy" id="2604047"/>
    <lineage>
        <taxon>Bacteria</taxon>
        <taxon>Pseudomonadati</taxon>
        <taxon>Pseudomonadota</taxon>
        <taxon>Betaproteobacteria</taxon>
        <taxon>Burkholderiales</taxon>
        <taxon>Burkholderiaceae</taxon>
        <taxon>Paraburkholderia</taxon>
    </lineage>
</organism>
<name>A0A5Q4YW48_9BURK</name>
<dbReference type="Proteomes" id="UP000325811">
    <property type="component" value="Chromosome I"/>
</dbReference>
<reference evidence="1 2" key="1">
    <citation type="submission" date="2019-08" db="EMBL/GenBank/DDBJ databases">
        <authorList>
            <person name="Herpell B J."/>
        </authorList>
    </citation>
    <scope>NUCLEOTIDE SEQUENCE [LARGE SCALE GENOMIC DNA]</scope>
    <source>
        <strain evidence="2">Msb3</strain>
    </source>
</reference>
<keyword evidence="2" id="KW-1185">Reference proteome</keyword>
<dbReference type="AlphaFoldDB" id="A0A5Q4YW48"/>
<evidence type="ECO:0000313" key="1">
    <source>
        <dbReference type="EMBL" id="VVD29940.1"/>
    </source>
</evidence>
<accession>A0A5Q4YW48</accession>
<dbReference type="EMBL" id="LR699553">
    <property type="protein sequence ID" value="VVD29940.1"/>
    <property type="molecule type" value="Genomic_DNA"/>
</dbReference>
<gene>
    <name evidence="1" type="ORF">PDMSB3_3484</name>
</gene>
<sequence>MDCGSGTAYGIWFSANAALSKTARRDSHANQTKVRECGPFVMLSRLEKTEGTHSVQLNAPL</sequence>
<proteinExistence type="predicted"/>
<protein>
    <submittedName>
        <fullName evidence="1">Uncharacterized protein</fullName>
    </submittedName>
</protein>
<evidence type="ECO:0000313" key="2">
    <source>
        <dbReference type="Proteomes" id="UP000325811"/>
    </source>
</evidence>
<dbReference type="KEGG" id="pdio:PDMSB3_3484"/>